<evidence type="ECO:0000256" key="1">
    <source>
        <dbReference type="SAM" id="MobiDB-lite"/>
    </source>
</evidence>
<dbReference type="EMBL" id="JAWWNJ010000013">
    <property type="protein sequence ID" value="KAK7042545.1"/>
    <property type="molecule type" value="Genomic_DNA"/>
</dbReference>
<comment type="caution">
    <text evidence="2">The sequence shown here is derived from an EMBL/GenBank/DDBJ whole genome shotgun (WGS) entry which is preliminary data.</text>
</comment>
<dbReference type="AlphaFoldDB" id="A0AAW0CX36"/>
<feature type="region of interest" description="Disordered" evidence="1">
    <location>
        <begin position="467"/>
        <end position="529"/>
    </location>
</feature>
<dbReference type="Proteomes" id="UP001362999">
    <property type="component" value="Unassembled WGS sequence"/>
</dbReference>
<name>A0AAW0CX36_9AGAR</name>
<gene>
    <name evidence="2" type="ORF">R3P38DRAFT_2891109</name>
</gene>
<reference evidence="2 3" key="1">
    <citation type="journal article" date="2024" name="J Genomics">
        <title>Draft genome sequencing and assembly of Favolaschia claudopus CIRM-BRFM 2984 isolated from oak limbs.</title>
        <authorList>
            <person name="Navarro D."/>
            <person name="Drula E."/>
            <person name="Chaduli D."/>
            <person name="Cazenave R."/>
            <person name="Ahrendt S."/>
            <person name="Wang J."/>
            <person name="Lipzen A."/>
            <person name="Daum C."/>
            <person name="Barry K."/>
            <person name="Grigoriev I.V."/>
            <person name="Favel A."/>
            <person name="Rosso M.N."/>
            <person name="Martin F."/>
        </authorList>
    </citation>
    <scope>NUCLEOTIDE SEQUENCE [LARGE SCALE GENOMIC DNA]</scope>
    <source>
        <strain evidence="2 3">CIRM-BRFM 2984</strain>
    </source>
</reference>
<evidence type="ECO:0000313" key="3">
    <source>
        <dbReference type="Proteomes" id="UP001362999"/>
    </source>
</evidence>
<proteinExistence type="predicted"/>
<protein>
    <submittedName>
        <fullName evidence="2">Uncharacterized protein</fullName>
    </submittedName>
</protein>
<keyword evidence="3" id="KW-1185">Reference proteome</keyword>
<accession>A0AAW0CX36</accession>
<evidence type="ECO:0000313" key="2">
    <source>
        <dbReference type="EMBL" id="KAK7042545.1"/>
    </source>
</evidence>
<feature type="compositionally biased region" description="Basic and acidic residues" evidence="1">
    <location>
        <begin position="503"/>
        <end position="522"/>
    </location>
</feature>
<sequence>MATVQWVSIPISVEPRRQRTLKIVGFGLKAVFTSKIPGRLVLFRTKAHDTEIHCDLLNSPSETHAVPDPVKPEQAVSIVVLPTVFPEDIHADVVSRGIKVRDFAYPATRIGHSNPTHPHSMETAKNPKETINEAKNEDLPDSPENAPMPSVFMTWQPPHPALRPIPRPPLLPCSTPNQFVPVYPTHRIPVEFHVLSAIAQVHTRLAETPRTVPIRGTTTRRLLTLGPGLVDLSQYHEMDLEELRRYDRLIIWSLMHGIDPYPWYPDCYPGWVPGPKTLAYVKSQGEAVARIDLARQRELLIYGYRQRMEDDAWLAQEMQKAKRENAANGFVYTGKKSYGLDAFDRIFSRQGGVTLRQYLTLWERRMESDQASPQYAKTLGKLKQLRKFDRTLAAVDGCAGDEDEEMMPQPDPYEGVVAPFKLGQTNIDLPRLPFWGPDAVWDGYRSKGGVPTGKTINEYAAELSKAVDDGSAWPPPPDLKRKFDALDGDSGSEGGEDEIENGVDDRPEATHNGEREAEEGPSRKRVRRA</sequence>
<organism evidence="2 3">
    <name type="scientific">Favolaschia claudopus</name>
    <dbReference type="NCBI Taxonomy" id="2862362"/>
    <lineage>
        <taxon>Eukaryota</taxon>
        <taxon>Fungi</taxon>
        <taxon>Dikarya</taxon>
        <taxon>Basidiomycota</taxon>
        <taxon>Agaricomycotina</taxon>
        <taxon>Agaricomycetes</taxon>
        <taxon>Agaricomycetidae</taxon>
        <taxon>Agaricales</taxon>
        <taxon>Marasmiineae</taxon>
        <taxon>Mycenaceae</taxon>
        <taxon>Favolaschia</taxon>
    </lineage>
</organism>